<dbReference type="Pfam" id="PF09339">
    <property type="entry name" value="HTH_IclR"/>
    <property type="match status" value="1"/>
</dbReference>
<evidence type="ECO:0000313" key="7">
    <source>
        <dbReference type="Proteomes" id="UP000537592"/>
    </source>
</evidence>
<dbReference type="SUPFAM" id="SSF55781">
    <property type="entry name" value="GAF domain-like"/>
    <property type="match status" value="1"/>
</dbReference>
<protein>
    <submittedName>
        <fullName evidence="6">IclR family mhp operon transcriptional activator</fullName>
    </submittedName>
</protein>
<feature type="domain" description="IclR-ED" evidence="5">
    <location>
        <begin position="75"/>
        <end position="256"/>
    </location>
</feature>
<keyword evidence="1" id="KW-0805">Transcription regulation</keyword>
<dbReference type="RefSeq" id="WP_183753357.1">
    <property type="nucleotide sequence ID" value="NZ_JACICC010000006.1"/>
</dbReference>
<name>A0A7W5Z563_9HYPH</name>
<proteinExistence type="predicted"/>
<dbReference type="SMART" id="SM00346">
    <property type="entry name" value="HTH_ICLR"/>
    <property type="match status" value="1"/>
</dbReference>
<accession>A0A7W5Z563</accession>
<dbReference type="AlphaFoldDB" id="A0A7W5Z563"/>
<organism evidence="6 7">
    <name type="scientific">Pseudochelatococcus contaminans</name>
    <dbReference type="NCBI Taxonomy" id="1538103"/>
    <lineage>
        <taxon>Bacteria</taxon>
        <taxon>Pseudomonadati</taxon>
        <taxon>Pseudomonadota</taxon>
        <taxon>Alphaproteobacteria</taxon>
        <taxon>Hyphomicrobiales</taxon>
        <taxon>Chelatococcaceae</taxon>
        <taxon>Pseudochelatococcus</taxon>
    </lineage>
</organism>
<feature type="domain" description="HTH iclR-type" evidence="4">
    <location>
        <begin position="13"/>
        <end position="74"/>
    </location>
</feature>
<dbReference type="InterPro" id="IPR036390">
    <property type="entry name" value="WH_DNA-bd_sf"/>
</dbReference>
<dbReference type="Gene3D" id="3.30.450.40">
    <property type="match status" value="1"/>
</dbReference>
<dbReference type="InterPro" id="IPR005471">
    <property type="entry name" value="Tscrpt_reg_IclR_N"/>
</dbReference>
<dbReference type="InterPro" id="IPR029016">
    <property type="entry name" value="GAF-like_dom_sf"/>
</dbReference>
<evidence type="ECO:0000313" key="6">
    <source>
        <dbReference type="EMBL" id="MBB3810401.1"/>
    </source>
</evidence>
<keyword evidence="3" id="KW-0804">Transcription</keyword>
<comment type="caution">
    <text evidence="6">The sequence shown here is derived from an EMBL/GenBank/DDBJ whole genome shotgun (WGS) entry which is preliminary data.</text>
</comment>
<keyword evidence="7" id="KW-1185">Reference proteome</keyword>
<dbReference type="Proteomes" id="UP000537592">
    <property type="component" value="Unassembled WGS sequence"/>
</dbReference>
<dbReference type="Gene3D" id="1.10.10.10">
    <property type="entry name" value="Winged helix-like DNA-binding domain superfamily/Winged helix DNA-binding domain"/>
    <property type="match status" value="1"/>
</dbReference>
<dbReference type="GO" id="GO:0045892">
    <property type="term" value="P:negative regulation of DNA-templated transcription"/>
    <property type="evidence" value="ECO:0007669"/>
    <property type="project" value="TreeGrafter"/>
</dbReference>
<sequence>MTGSSPRRSYEPVRALQRGLLVMQAISHSKEATAAQLSRQLGIPRPTVIRIMETLEDMGFIERSASTGSWRLTHRCRTLSDGYNDEAWVRECAIPEIERLGREILWPVDLMAFQNYRMIVRESTHRFSPFSIIGGIVGTTLSMLETSSGRAWLAFCSPTEREEILAHLTATEKSGFDETTVNRMIAQTVKQGYGLRCGEIYKETSSLSVPIFARDRLQVVLTVVWFSSALSVEEAVRRFLSPARESAAAIGRKCDAHPDLQQE</sequence>
<dbReference type="EMBL" id="JACICC010000006">
    <property type="protein sequence ID" value="MBB3810401.1"/>
    <property type="molecule type" value="Genomic_DNA"/>
</dbReference>
<evidence type="ECO:0000256" key="1">
    <source>
        <dbReference type="ARBA" id="ARBA00023015"/>
    </source>
</evidence>
<dbReference type="InterPro" id="IPR014757">
    <property type="entry name" value="Tscrpt_reg_IclR_C"/>
</dbReference>
<dbReference type="Pfam" id="PF01614">
    <property type="entry name" value="IclR_C"/>
    <property type="match status" value="1"/>
</dbReference>
<dbReference type="GO" id="GO:0003700">
    <property type="term" value="F:DNA-binding transcription factor activity"/>
    <property type="evidence" value="ECO:0007669"/>
    <property type="project" value="TreeGrafter"/>
</dbReference>
<reference evidence="6 7" key="1">
    <citation type="submission" date="2020-08" db="EMBL/GenBank/DDBJ databases">
        <title>Genomic Encyclopedia of Type Strains, Phase IV (KMG-IV): sequencing the most valuable type-strain genomes for metagenomic binning, comparative biology and taxonomic classification.</title>
        <authorList>
            <person name="Goeker M."/>
        </authorList>
    </citation>
    <scope>NUCLEOTIDE SEQUENCE [LARGE SCALE GENOMIC DNA]</scope>
    <source>
        <strain evidence="6 7">DSM 28760</strain>
    </source>
</reference>
<keyword evidence="2" id="KW-0238">DNA-binding</keyword>
<evidence type="ECO:0000256" key="3">
    <source>
        <dbReference type="ARBA" id="ARBA00023163"/>
    </source>
</evidence>
<evidence type="ECO:0000259" key="4">
    <source>
        <dbReference type="PROSITE" id="PS51077"/>
    </source>
</evidence>
<dbReference type="GO" id="GO:0003677">
    <property type="term" value="F:DNA binding"/>
    <property type="evidence" value="ECO:0007669"/>
    <property type="project" value="UniProtKB-KW"/>
</dbReference>
<dbReference type="PANTHER" id="PTHR30136:SF23">
    <property type="entry name" value="DNA-BINDING TRANSCRIPTIONAL ACTIVATOR MHPR"/>
    <property type="match status" value="1"/>
</dbReference>
<dbReference type="PROSITE" id="PS51078">
    <property type="entry name" value="ICLR_ED"/>
    <property type="match status" value="1"/>
</dbReference>
<dbReference type="InterPro" id="IPR050707">
    <property type="entry name" value="HTH_MetabolicPath_Reg"/>
</dbReference>
<evidence type="ECO:0000256" key="2">
    <source>
        <dbReference type="ARBA" id="ARBA00023125"/>
    </source>
</evidence>
<dbReference type="PROSITE" id="PS51077">
    <property type="entry name" value="HTH_ICLR"/>
    <property type="match status" value="1"/>
</dbReference>
<dbReference type="SUPFAM" id="SSF46785">
    <property type="entry name" value="Winged helix' DNA-binding domain"/>
    <property type="match status" value="1"/>
</dbReference>
<dbReference type="InterPro" id="IPR036388">
    <property type="entry name" value="WH-like_DNA-bd_sf"/>
</dbReference>
<dbReference type="PANTHER" id="PTHR30136">
    <property type="entry name" value="HELIX-TURN-HELIX TRANSCRIPTIONAL REGULATOR, ICLR FAMILY"/>
    <property type="match status" value="1"/>
</dbReference>
<gene>
    <name evidence="6" type="ORF">FHS81_002502</name>
</gene>
<evidence type="ECO:0000259" key="5">
    <source>
        <dbReference type="PROSITE" id="PS51078"/>
    </source>
</evidence>